<dbReference type="Proteomes" id="UP000242561">
    <property type="component" value="Chromosome"/>
</dbReference>
<dbReference type="KEGG" id="sphl:LPB140_06060"/>
<dbReference type="InterPro" id="IPR029069">
    <property type="entry name" value="HotDog_dom_sf"/>
</dbReference>
<keyword evidence="4" id="KW-1185">Reference proteome</keyword>
<evidence type="ECO:0000259" key="1">
    <source>
        <dbReference type="Pfam" id="PF13622"/>
    </source>
</evidence>
<gene>
    <name evidence="3" type="ORF">LPB140_06060</name>
</gene>
<dbReference type="Pfam" id="PF13622">
    <property type="entry name" value="4HBT_3"/>
    <property type="match status" value="1"/>
</dbReference>
<sequence>MTLSKILSQIKSGSESHHLTVPENWLQGRTCYGGLSSAMAWKAASILADDLPPLQSAQIAFSGPLSGDIEIRAHILRRGKNTASIRSDIYCGDDIGLACTFIFMNRRESHLDFADIAAPNFPDIPKDEDRRSGPPAFFTQNMEYGDKRLTLGQNIPRLSAWNRIIERDGLDPMADLICNGDALPPSAMGLMSTAGMVSSMNWQFNLLTDNPQTNDGWWYLDSQTHYAGKGSSSQYMTMYNSEGEPMLTGMQSVAIFS</sequence>
<dbReference type="InterPro" id="IPR049450">
    <property type="entry name" value="ACOT8-like_C"/>
</dbReference>
<feature type="domain" description="Acyl-CoA thioesterase-like C-terminal" evidence="2">
    <location>
        <begin position="131"/>
        <end position="254"/>
    </location>
</feature>
<dbReference type="InterPro" id="IPR049449">
    <property type="entry name" value="TesB_ACOT8-like_N"/>
</dbReference>
<dbReference type="Gene3D" id="2.40.160.210">
    <property type="entry name" value="Acyl-CoA thioesterase, double hotdog domain"/>
    <property type="match status" value="1"/>
</dbReference>
<evidence type="ECO:0000313" key="3">
    <source>
        <dbReference type="EMBL" id="APG63642.1"/>
    </source>
</evidence>
<evidence type="ECO:0008006" key="5">
    <source>
        <dbReference type="Google" id="ProtNLM"/>
    </source>
</evidence>
<evidence type="ECO:0000313" key="4">
    <source>
        <dbReference type="Proteomes" id="UP000242561"/>
    </source>
</evidence>
<evidence type="ECO:0000259" key="2">
    <source>
        <dbReference type="Pfam" id="PF20789"/>
    </source>
</evidence>
<dbReference type="RefSeq" id="WP_072560534.1">
    <property type="nucleotide sequence ID" value="NZ_CP018154.1"/>
</dbReference>
<dbReference type="SUPFAM" id="SSF54637">
    <property type="entry name" value="Thioesterase/thiol ester dehydrase-isomerase"/>
    <property type="match status" value="2"/>
</dbReference>
<accession>A0A1L3JEU1</accession>
<dbReference type="AlphaFoldDB" id="A0A1L3JEU1"/>
<dbReference type="Pfam" id="PF20789">
    <property type="entry name" value="4HBT_3C"/>
    <property type="match status" value="1"/>
</dbReference>
<protein>
    <recommendedName>
        <fullName evidence="5">Thioesterase family protein</fullName>
    </recommendedName>
</protein>
<name>A0A1L3JEU1_9SPHN</name>
<dbReference type="InterPro" id="IPR042171">
    <property type="entry name" value="Acyl-CoA_hotdog"/>
</dbReference>
<dbReference type="EMBL" id="CP018154">
    <property type="protein sequence ID" value="APG63642.1"/>
    <property type="molecule type" value="Genomic_DNA"/>
</dbReference>
<dbReference type="STRING" id="1913578.LPB140_06060"/>
<feature type="domain" description="Acyl-CoA thioesterase-like N-terminal HotDog" evidence="1">
    <location>
        <begin position="22"/>
        <end position="103"/>
    </location>
</feature>
<reference evidence="3 4" key="1">
    <citation type="submission" date="2016-11" db="EMBL/GenBank/DDBJ databases">
        <title>Sphingorhabdus sp. LPB0140, isolated from marine environment.</title>
        <authorList>
            <person name="Kim E."/>
            <person name="Yi H."/>
        </authorList>
    </citation>
    <scope>NUCLEOTIDE SEQUENCE [LARGE SCALE GENOMIC DNA]</scope>
    <source>
        <strain evidence="3 4">LPB0140</strain>
    </source>
</reference>
<organism evidence="3 4">
    <name type="scientific">Sphingorhabdus lutea</name>
    <dbReference type="NCBI Taxonomy" id="1913578"/>
    <lineage>
        <taxon>Bacteria</taxon>
        <taxon>Pseudomonadati</taxon>
        <taxon>Pseudomonadota</taxon>
        <taxon>Alphaproteobacteria</taxon>
        <taxon>Sphingomonadales</taxon>
        <taxon>Sphingomonadaceae</taxon>
        <taxon>Sphingorhabdus</taxon>
    </lineage>
</organism>
<proteinExistence type="predicted"/>